<protein>
    <submittedName>
        <fullName evidence="2">Uncharacterized protein</fullName>
    </submittedName>
</protein>
<feature type="region of interest" description="Disordered" evidence="1">
    <location>
        <begin position="318"/>
        <end position="337"/>
    </location>
</feature>
<evidence type="ECO:0000256" key="1">
    <source>
        <dbReference type="SAM" id="MobiDB-lite"/>
    </source>
</evidence>
<dbReference type="Proteomes" id="UP000069940">
    <property type="component" value="Unassembled WGS sequence"/>
</dbReference>
<dbReference type="Pfam" id="PF03564">
    <property type="entry name" value="DUF1759"/>
    <property type="match status" value="1"/>
</dbReference>
<sequence>MSVGRTPIKTVKENMEEVKSLVHQRGQVKGKVTLISNALENAEQDPSQVSLPLLKVFDKKLEGHYTEYLKFHKEILCATPPSKIDEQDEKLNEFDKLHTDCLVRLENLIHGLSKPAISPQANSVAPASATQVIVQQQPLKAPIPTFDGRYENWPRFKSMFQDIMSRCSDSDAIKLHHLEKALVGAASGILDAKTLSDNNYSHAWDILIDRYENPRVIIDTHIDGLLAMKKMSNESYKELRELVDTCTRHVEGLKVMKQPIQGTTGLIINKILTSCLDPSTRKQWEQSLAHGQLPDLDRTLTFLKEQCRVLERCEADYPTTAKSHPSKPSQQSVKPANVKVHATTSDSNVELCQFCGRNHFNYLCPEFRKLSVSDRVAKVRESHPEQNLTTK</sequence>
<dbReference type="PANTHER" id="PTHR47331">
    <property type="entry name" value="PHD-TYPE DOMAIN-CONTAINING PROTEIN"/>
    <property type="match status" value="1"/>
</dbReference>
<evidence type="ECO:0000313" key="3">
    <source>
        <dbReference type="Proteomes" id="UP000069940"/>
    </source>
</evidence>
<keyword evidence="3" id="KW-1185">Reference proteome</keyword>
<evidence type="ECO:0000313" key="2">
    <source>
        <dbReference type="EnsemblMetazoa" id="AALFPA23_013588.P19680"/>
    </source>
</evidence>
<feature type="compositionally biased region" description="Polar residues" evidence="1">
    <location>
        <begin position="320"/>
        <end position="334"/>
    </location>
</feature>
<dbReference type="GeneID" id="134285429"/>
<organism evidence="2 3">
    <name type="scientific">Aedes albopictus</name>
    <name type="common">Asian tiger mosquito</name>
    <name type="synonym">Stegomyia albopicta</name>
    <dbReference type="NCBI Taxonomy" id="7160"/>
    <lineage>
        <taxon>Eukaryota</taxon>
        <taxon>Metazoa</taxon>
        <taxon>Ecdysozoa</taxon>
        <taxon>Arthropoda</taxon>
        <taxon>Hexapoda</taxon>
        <taxon>Insecta</taxon>
        <taxon>Pterygota</taxon>
        <taxon>Neoptera</taxon>
        <taxon>Endopterygota</taxon>
        <taxon>Diptera</taxon>
        <taxon>Nematocera</taxon>
        <taxon>Culicoidea</taxon>
        <taxon>Culicidae</taxon>
        <taxon>Culicinae</taxon>
        <taxon>Aedini</taxon>
        <taxon>Aedes</taxon>
        <taxon>Stegomyia</taxon>
    </lineage>
</organism>
<reference evidence="3" key="1">
    <citation type="journal article" date="2015" name="Proc. Natl. Acad. Sci. U.S.A.">
        <title>Genome sequence of the Asian Tiger mosquito, Aedes albopictus, reveals insights into its biology, genetics, and evolution.</title>
        <authorList>
            <person name="Chen X.G."/>
            <person name="Jiang X."/>
            <person name="Gu J."/>
            <person name="Xu M."/>
            <person name="Wu Y."/>
            <person name="Deng Y."/>
            <person name="Zhang C."/>
            <person name="Bonizzoni M."/>
            <person name="Dermauw W."/>
            <person name="Vontas J."/>
            <person name="Armbruster P."/>
            <person name="Huang X."/>
            <person name="Yang Y."/>
            <person name="Zhang H."/>
            <person name="He W."/>
            <person name="Peng H."/>
            <person name="Liu Y."/>
            <person name="Wu K."/>
            <person name="Chen J."/>
            <person name="Lirakis M."/>
            <person name="Topalis P."/>
            <person name="Van Leeuwen T."/>
            <person name="Hall A.B."/>
            <person name="Jiang X."/>
            <person name="Thorpe C."/>
            <person name="Mueller R.L."/>
            <person name="Sun C."/>
            <person name="Waterhouse R.M."/>
            <person name="Yan G."/>
            <person name="Tu Z.J."/>
            <person name="Fang X."/>
            <person name="James A.A."/>
        </authorList>
    </citation>
    <scope>NUCLEOTIDE SEQUENCE [LARGE SCALE GENOMIC DNA]</scope>
    <source>
        <strain evidence="3">Foshan</strain>
    </source>
</reference>
<dbReference type="PANTHER" id="PTHR47331:SF5">
    <property type="entry name" value="RIBONUCLEASE H"/>
    <property type="match status" value="1"/>
</dbReference>
<name>A0ABM1YZM0_AEDAL</name>
<reference evidence="2" key="2">
    <citation type="submission" date="2025-05" db="UniProtKB">
        <authorList>
            <consortium name="EnsemblMetazoa"/>
        </authorList>
    </citation>
    <scope>IDENTIFICATION</scope>
    <source>
        <strain evidence="2">Foshan</strain>
    </source>
</reference>
<accession>A0ABM1YZM0</accession>
<dbReference type="EnsemblMetazoa" id="AALFPA23_013588.R19680">
    <property type="protein sequence ID" value="AALFPA23_013588.P19680"/>
    <property type="gene ID" value="AALFPA23_013588"/>
</dbReference>
<proteinExistence type="predicted"/>
<dbReference type="InterPro" id="IPR005312">
    <property type="entry name" value="DUF1759"/>
</dbReference>
<dbReference type="RefSeq" id="XP_062702106.1">
    <property type="nucleotide sequence ID" value="XM_062846122.1"/>
</dbReference>